<comment type="caution">
    <text evidence="3">The sequence shown here is derived from an EMBL/GenBank/DDBJ whole genome shotgun (WGS) entry which is preliminary data.</text>
</comment>
<gene>
    <name evidence="3" type="ORF">AB6A40_006961</name>
</gene>
<keyword evidence="1" id="KW-0175">Coiled coil</keyword>
<organism evidence="3 4">
    <name type="scientific">Gnathostoma spinigerum</name>
    <dbReference type="NCBI Taxonomy" id="75299"/>
    <lineage>
        <taxon>Eukaryota</taxon>
        <taxon>Metazoa</taxon>
        <taxon>Ecdysozoa</taxon>
        <taxon>Nematoda</taxon>
        <taxon>Chromadorea</taxon>
        <taxon>Rhabditida</taxon>
        <taxon>Spirurina</taxon>
        <taxon>Gnathostomatomorpha</taxon>
        <taxon>Gnathostomatoidea</taxon>
        <taxon>Gnathostomatidae</taxon>
        <taxon>Gnathostoma</taxon>
    </lineage>
</organism>
<name>A0ABD6EU85_9BILA</name>
<dbReference type="EMBL" id="JBGFUD010005284">
    <property type="protein sequence ID" value="MFH4980252.1"/>
    <property type="molecule type" value="Genomic_DNA"/>
</dbReference>
<feature type="region of interest" description="Disordered" evidence="2">
    <location>
        <begin position="67"/>
        <end position="89"/>
    </location>
</feature>
<evidence type="ECO:0000313" key="3">
    <source>
        <dbReference type="EMBL" id="MFH4980252.1"/>
    </source>
</evidence>
<evidence type="ECO:0000313" key="4">
    <source>
        <dbReference type="Proteomes" id="UP001608902"/>
    </source>
</evidence>
<dbReference type="AlphaFoldDB" id="A0ABD6EU85"/>
<evidence type="ECO:0000256" key="2">
    <source>
        <dbReference type="SAM" id="MobiDB-lite"/>
    </source>
</evidence>
<feature type="coiled-coil region" evidence="1">
    <location>
        <begin position="18"/>
        <end position="45"/>
    </location>
</feature>
<accession>A0ABD6EU85</accession>
<dbReference type="Proteomes" id="UP001608902">
    <property type="component" value="Unassembled WGS sequence"/>
</dbReference>
<reference evidence="3 4" key="1">
    <citation type="submission" date="2024-08" db="EMBL/GenBank/DDBJ databases">
        <title>Gnathostoma spinigerum genome.</title>
        <authorList>
            <person name="Gonzalez-Bertolin B."/>
            <person name="Monzon S."/>
            <person name="Zaballos A."/>
            <person name="Jimenez P."/>
            <person name="Dekumyoy P."/>
            <person name="Varona S."/>
            <person name="Cuesta I."/>
            <person name="Sumanam S."/>
            <person name="Adisakwattana P."/>
            <person name="Gasser R.B."/>
            <person name="Hernandez-Gonzalez A."/>
            <person name="Young N.D."/>
            <person name="Perteguer M.J."/>
        </authorList>
    </citation>
    <scope>NUCLEOTIDE SEQUENCE [LARGE SCALE GENOMIC DNA]</scope>
    <source>
        <strain evidence="3">AL3</strain>
        <tissue evidence="3">Liver</tissue>
    </source>
</reference>
<evidence type="ECO:0000256" key="1">
    <source>
        <dbReference type="SAM" id="Coils"/>
    </source>
</evidence>
<proteinExistence type="predicted"/>
<keyword evidence="4" id="KW-1185">Reference proteome</keyword>
<sequence length="146" mass="16768">MDGQEENHREILSLYSQIRKARALIAQMNSTIQSNQREIALYKNDLKHLKIVRSFLMSRIRSMLKCDKGSKESDDNISASSPLLSHDFSFPFGRPLSTTSSDSINESSLTSVKSSTFKMKKVQRLLTNSFNRRRRSKSFCSLRNDD</sequence>
<protein>
    <submittedName>
        <fullName evidence="3">Uncharacterized protein</fullName>
    </submittedName>
</protein>